<dbReference type="CDD" id="cd00657">
    <property type="entry name" value="Ferritin_like"/>
    <property type="match status" value="1"/>
</dbReference>
<sequence length="404" mass="40968">MDRTLRFRQLLTSRLFQVAGAAAFATPAGVALSCGGNVVVDPVDGAGGAGSVTSTTSLTTAITTGVTTSVGPTVSVTTTTTSSGGDPTYACFPWLGDAECPSGGNALSYVSQFDCAAPHYAFTTAVLDGPFPELDQCCYVVQQDICGVGRPFLVNGAPMAATARGRAEGGGAGSWSAGGLSPEVEGLDAEEREILARAWAQDGLLEHASVAAFARFALELLAAGAPAALVEAAHRAALDEVRHARLCLSMAATYRGGPVEPGPLPCGGSVSIGPDLAAFAADTAREGCVGETVAAILAAEQLSRATDPAVRKALFGIAEDEARHAELAFRAVAWALRVGGDDVRAAVAEVFDQAARDGVKAGGVNEDPRGVLESHGRLTVGAAREAAARALHEVVLPSARALLA</sequence>
<dbReference type="EMBL" id="CP012159">
    <property type="protein sequence ID" value="AKT43665.1"/>
    <property type="molecule type" value="Genomic_DNA"/>
</dbReference>
<evidence type="ECO:0008006" key="4">
    <source>
        <dbReference type="Google" id="ProtNLM"/>
    </source>
</evidence>
<dbReference type="PANTHER" id="PTHR38081">
    <property type="entry name" value="WAP DOMAIN-CONTAINING PROTEIN"/>
    <property type="match status" value="1"/>
</dbReference>
<accession>A0A0K1ERW9</accession>
<dbReference type="OrthoDB" id="5502251at2"/>
<gene>
    <name evidence="2" type="ORF">CMC5_079000</name>
</gene>
<dbReference type="PROSITE" id="PS51257">
    <property type="entry name" value="PROKAR_LIPOPROTEIN"/>
    <property type="match status" value="1"/>
</dbReference>
<dbReference type="SUPFAM" id="SSF47240">
    <property type="entry name" value="Ferritin-like"/>
    <property type="match status" value="1"/>
</dbReference>
<dbReference type="Proteomes" id="UP000067626">
    <property type="component" value="Chromosome"/>
</dbReference>
<feature type="chain" id="PRO_5005459876" description="Ferritin-like domain-containing protein" evidence="1">
    <location>
        <begin position="31"/>
        <end position="404"/>
    </location>
</feature>
<keyword evidence="1" id="KW-0732">Signal</keyword>
<evidence type="ECO:0000313" key="2">
    <source>
        <dbReference type="EMBL" id="AKT43665.1"/>
    </source>
</evidence>
<evidence type="ECO:0000256" key="1">
    <source>
        <dbReference type="SAM" id="SignalP"/>
    </source>
</evidence>
<feature type="signal peptide" evidence="1">
    <location>
        <begin position="1"/>
        <end position="30"/>
    </location>
</feature>
<name>A0A0K1ERW9_CHOCO</name>
<dbReference type="RefSeq" id="WP_050435095.1">
    <property type="nucleotide sequence ID" value="NZ_CP012159.1"/>
</dbReference>
<organism evidence="2 3">
    <name type="scientific">Chondromyces crocatus</name>
    <dbReference type="NCBI Taxonomy" id="52"/>
    <lineage>
        <taxon>Bacteria</taxon>
        <taxon>Pseudomonadati</taxon>
        <taxon>Myxococcota</taxon>
        <taxon>Polyangia</taxon>
        <taxon>Polyangiales</taxon>
        <taxon>Polyangiaceae</taxon>
        <taxon>Chondromyces</taxon>
    </lineage>
</organism>
<dbReference type="STRING" id="52.CMC5_079000"/>
<keyword evidence="3" id="KW-1185">Reference proteome</keyword>
<reference evidence="2 3" key="1">
    <citation type="submission" date="2015-07" db="EMBL/GenBank/DDBJ databases">
        <title>Genome analysis of myxobacterium Chondromyces crocatus Cm c5 reveals a high potential for natural compound synthesis and the genetic basis for the loss of fruiting body formation.</title>
        <authorList>
            <person name="Zaburannyi N."/>
            <person name="Bunk B."/>
            <person name="Maier J."/>
            <person name="Overmann J."/>
            <person name="Mueller R."/>
        </authorList>
    </citation>
    <scope>NUCLEOTIDE SEQUENCE [LARGE SCALE GENOMIC DNA]</scope>
    <source>
        <strain evidence="2 3">Cm c5</strain>
    </source>
</reference>
<proteinExistence type="predicted"/>
<protein>
    <recommendedName>
        <fullName evidence="4">Ferritin-like domain-containing protein</fullName>
    </recommendedName>
</protein>
<dbReference type="InterPro" id="IPR009078">
    <property type="entry name" value="Ferritin-like_SF"/>
</dbReference>
<evidence type="ECO:0000313" key="3">
    <source>
        <dbReference type="Proteomes" id="UP000067626"/>
    </source>
</evidence>
<dbReference type="AlphaFoldDB" id="A0A0K1ERW9"/>
<dbReference type="PANTHER" id="PTHR38081:SF1">
    <property type="entry name" value="WAP DOMAIN-CONTAINING PROTEIN"/>
    <property type="match status" value="1"/>
</dbReference>
<dbReference type="KEGG" id="ccro:CMC5_079000"/>